<feature type="region of interest" description="Disordered" evidence="1">
    <location>
        <begin position="85"/>
        <end position="154"/>
    </location>
</feature>
<name>A0A9W9DEK8_9AGAR</name>
<dbReference type="EMBL" id="JANVFS010000045">
    <property type="protein sequence ID" value="KAJ4466408.1"/>
    <property type="molecule type" value="Genomic_DNA"/>
</dbReference>
<dbReference type="Proteomes" id="UP001150238">
    <property type="component" value="Unassembled WGS sequence"/>
</dbReference>
<feature type="compositionally biased region" description="Basic and acidic residues" evidence="1">
    <location>
        <begin position="85"/>
        <end position="112"/>
    </location>
</feature>
<protein>
    <submittedName>
        <fullName evidence="2">Uncharacterized protein</fullName>
    </submittedName>
</protein>
<comment type="caution">
    <text evidence="2">The sequence shown here is derived from an EMBL/GenBank/DDBJ whole genome shotgun (WGS) entry which is preliminary data.</text>
</comment>
<evidence type="ECO:0000313" key="3">
    <source>
        <dbReference type="Proteomes" id="UP001150238"/>
    </source>
</evidence>
<proteinExistence type="predicted"/>
<reference evidence="2" key="1">
    <citation type="submission" date="2022-08" db="EMBL/GenBank/DDBJ databases">
        <authorList>
            <consortium name="DOE Joint Genome Institute"/>
            <person name="Min B."/>
            <person name="Riley R."/>
            <person name="Sierra-Patev S."/>
            <person name="Naranjo-Ortiz M."/>
            <person name="Looney B."/>
            <person name="Konkel Z."/>
            <person name="Slot J.C."/>
            <person name="Sakamoto Y."/>
            <person name="Steenwyk J.L."/>
            <person name="Rokas A."/>
            <person name="Carro J."/>
            <person name="Camarero S."/>
            <person name="Ferreira P."/>
            <person name="Molpeceres G."/>
            <person name="Ruiz-Duenas F.J."/>
            <person name="Serrano A."/>
            <person name="Henrissat B."/>
            <person name="Drula E."/>
            <person name="Hughes K.W."/>
            <person name="Mata J.L."/>
            <person name="Ishikawa N.K."/>
            <person name="Vargas-Isla R."/>
            <person name="Ushijima S."/>
            <person name="Smith C.A."/>
            <person name="Ahrendt S."/>
            <person name="Andreopoulos W."/>
            <person name="He G."/>
            <person name="Labutti K."/>
            <person name="Lipzen A."/>
            <person name="Ng V."/>
            <person name="Sandor L."/>
            <person name="Barry K."/>
            <person name="Martinez A.T."/>
            <person name="Xiao Y."/>
            <person name="Gibbons J.G."/>
            <person name="Terashima K."/>
            <person name="Hibbett D.S."/>
            <person name="Grigoriev I.V."/>
        </authorList>
    </citation>
    <scope>NUCLEOTIDE SEQUENCE</scope>
    <source>
        <strain evidence="2">Sp2 HRB7682 ss15</strain>
    </source>
</reference>
<dbReference type="AlphaFoldDB" id="A0A9W9DEK8"/>
<sequence>MAYQRSMEERNGEQLRLFKHGNCGKSTRACGSKIYISVDVIRMIGVANIAKTPGIYRLVFWSILERTSLGTRNLNPNISFAAGKDKIGPIGESERGGGRRESLVLQRRDKLTTAKPAPATAERSKSETPILPRGTRSVGSCVSPAVKVVQGGKR</sequence>
<evidence type="ECO:0000313" key="2">
    <source>
        <dbReference type="EMBL" id="KAJ4466408.1"/>
    </source>
</evidence>
<reference evidence="2" key="2">
    <citation type="journal article" date="2023" name="Proc. Natl. Acad. Sci. U.S.A.">
        <title>A global phylogenomic analysis of the shiitake genus Lentinula.</title>
        <authorList>
            <person name="Sierra-Patev S."/>
            <person name="Min B."/>
            <person name="Naranjo-Ortiz M."/>
            <person name="Looney B."/>
            <person name="Konkel Z."/>
            <person name="Slot J.C."/>
            <person name="Sakamoto Y."/>
            <person name="Steenwyk J.L."/>
            <person name="Rokas A."/>
            <person name="Carro J."/>
            <person name="Camarero S."/>
            <person name="Ferreira P."/>
            <person name="Molpeceres G."/>
            <person name="Ruiz-Duenas F.J."/>
            <person name="Serrano A."/>
            <person name="Henrissat B."/>
            <person name="Drula E."/>
            <person name="Hughes K.W."/>
            <person name="Mata J.L."/>
            <person name="Ishikawa N.K."/>
            <person name="Vargas-Isla R."/>
            <person name="Ushijima S."/>
            <person name="Smith C.A."/>
            <person name="Donoghue J."/>
            <person name="Ahrendt S."/>
            <person name="Andreopoulos W."/>
            <person name="He G."/>
            <person name="LaButti K."/>
            <person name="Lipzen A."/>
            <person name="Ng V."/>
            <person name="Riley R."/>
            <person name="Sandor L."/>
            <person name="Barry K."/>
            <person name="Martinez A.T."/>
            <person name="Xiao Y."/>
            <person name="Gibbons J.G."/>
            <person name="Terashima K."/>
            <person name="Grigoriev I.V."/>
            <person name="Hibbett D."/>
        </authorList>
    </citation>
    <scope>NUCLEOTIDE SEQUENCE</scope>
    <source>
        <strain evidence="2">Sp2 HRB7682 ss15</strain>
    </source>
</reference>
<organism evidence="2 3">
    <name type="scientific">Lentinula lateritia</name>
    <dbReference type="NCBI Taxonomy" id="40482"/>
    <lineage>
        <taxon>Eukaryota</taxon>
        <taxon>Fungi</taxon>
        <taxon>Dikarya</taxon>
        <taxon>Basidiomycota</taxon>
        <taxon>Agaricomycotina</taxon>
        <taxon>Agaricomycetes</taxon>
        <taxon>Agaricomycetidae</taxon>
        <taxon>Agaricales</taxon>
        <taxon>Marasmiineae</taxon>
        <taxon>Omphalotaceae</taxon>
        <taxon>Lentinula</taxon>
    </lineage>
</organism>
<evidence type="ECO:0000256" key="1">
    <source>
        <dbReference type="SAM" id="MobiDB-lite"/>
    </source>
</evidence>
<gene>
    <name evidence="2" type="ORF">C8J55DRAFT_552397</name>
</gene>
<accession>A0A9W9DEK8</accession>